<keyword evidence="3" id="KW-1185">Reference proteome</keyword>
<dbReference type="Proteomes" id="UP000321497">
    <property type="component" value="Unassembled WGS sequence"/>
</dbReference>
<sequence>MEYKYFIGKNRNFGSQDLQTDKHIFKTAGEYPPIGVGGDFEGPFKSVHELTEKSNFYSDLKKQNPRTASKLLYPKHIRDVENFLLIPKGKSYNKELFKTIQHALKPDFKNGQVLGLHFYNLKDTKILEIYQTNSKGVVRAKILKQDFKTKEWYQKETTLFPLHWHIGNLFDELDIAFLYRFLIAETKNKYGSVTPSGIKVIFVIVNGIGKTVYPII</sequence>
<reference evidence="2 3" key="1">
    <citation type="submission" date="2019-08" db="EMBL/GenBank/DDBJ databases">
        <title>Genome of Aequorivita antarctica SW49 (type strain).</title>
        <authorList>
            <person name="Bowman J.P."/>
        </authorList>
    </citation>
    <scope>NUCLEOTIDE SEQUENCE [LARGE SCALE GENOMIC DNA]</scope>
    <source>
        <strain evidence="2 3">SW49</strain>
    </source>
</reference>
<dbReference type="InterPro" id="IPR029501">
    <property type="entry name" value="EndoU_bac"/>
</dbReference>
<gene>
    <name evidence="2" type="ORF">ESU54_07340</name>
</gene>
<dbReference type="RefSeq" id="WP_111844618.1">
    <property type="nucleotide sequence ID" value="NZ_UEGI01000008.1"/>
</dbReference>
<dbReference type="EMBL" id="VORT01000004">
    <property type="protein sequence ID" value="TXD73569.1"/>
    <property type="molecule type" value="Genomic_DNA"/>
</dbReference>
<name>A0A5C6Z236_9FLAO</name>
<evidence type="ECO:0000259" key="1">
    <source>
        <dbReference type="Pfam" id="PF14436"/>
    </source>
</evidence>
<dbReference type="GO" id="GO:0004519">
    <property type="term" value="F:endonuclease activity"/>
    <property type="evidence" value="ECO:0007669"/>
    <property type="project" value="InterPro"/>
</dbReference>
<evidence type="ECO:0000313" key="2">
    <source>
        <dbReference type="EMBL" id="TXD73569.1"/>
    </source>
</evidence>
<dbReference type="Pfam" id="PF14436">
    <property type="entry name" value="EndoU_bacteria"/>
    <property type="match status" value="1"/>
</dbReference>
<comment type="caution">
    <text evidence="2">The sequence shown here is derived from an EMBL/GenBank/DDBJ whole genome shotgun (WGS) entry which is preliminary data.</text>
</comment>
<evidence type="ECO:0000313" key="3">
    <source>
        <dbReference type="Proteomes" id="UP000321497"/>
    </source>
</evidence>
<feature type="domain" description="Bacterial EndoU nuclease" evidence="1">
    <location>
        <begin position="99"/>
        <end position="215"/>
    </location>
</feature>
<accession>A0A5C6Z236</accession>
<dbReference type="OrthoDB" id="1449409at2"/>
<protein>
    <recommendedName>
        <fullName evidence="1">Bacterial EndoU nuclease domain-containing protein</fullName>
    </recommendedName>
</protein>
<proteinExistence type="predicted"/>
<organism evidence="2 3">
    <name type="scientific">Aequorivita antarctica</name>
    <dbReference type="NCBI Taxonomy" id="153266"/>
    <lineage>
        <taxon>Bacteria</taxon>
        <taxon>Pseudomonadati</taxon>
        <taxon>Bacteroidota</taxon>
        <taxon>Flavobacteriia</taxon>
        <taxon>Flavobacteriales</taxon>
        <taxon>Flavobacteriaceae</taxon>
        <taxon>Aequorivita</taxon>
    </lineage>
</organism>
<dbReference type="AlphaFoldDB" id="A0A5C6Z236"/>